<feature type="signal peptide" evidence="2">
    <location>
        <begin position="1"/>
        <end position="24"/>
    </location>
</feature>
<sequence>MFRIPRPLLCAVVGAALLPGAALAHEHGHGHDKWDHGPHHAHAGCPPGLAKTHNGCRPPGHARDDRRYDRDHRDYRYSARDDRDHHHHWRPGERIERDYVVIRDPRHYGLDPRYHYYRSDGYIYRVNQQNGEVLALIGLAQALLGN</sequence>
<keyword evidence="2" id="KW-0732">Signal</keyword>
<dbReference type="Proteomes" id="UP000027725">
    <property type="component" value="Unassembled WGS sequence"/>
</dbReference>
<feature type="compositionally biased region" description="Basic and acidic residues" evidence="1">
    <location>
        <begin position="26"/>
        <end position="38"/>
    </location>
</feature>
<feature type="chain" id="PRO_5001699879" description="Excinuclease ABC subunit A" evidence="2">
    <location>
        <begin position="25"/>
        <end position="146"/>
    </location>
</feature>
<dbReference type="eggNOG" id="ENOG5032YTT">
    <property type="taxonomic scope" value="Bacteria"/>
</dbReference>
<evidence type="ECO:0008006" key="5">
    <source>
        <dbReference type="Google" id="ProtNLM"/>
    </source>
</evidence>
<feature type="region of interest" description="Disordered" evidence="1">
    <location>
        <begin position="26"/>
        <end position="67"/>
    </location>
</feature>
<organism evidence="3 4">
    <name type="scientific">Thioclava dalianensis</name>
    <dbReference type="NCBI Taxonomy" id="1185766"/>
    <lineage>
        <taxon>Bacteria</taxon>
        <taxon>Pseudomonadati</taxon>
        <taxon>Pseudomonadota</taxon>
        <taxon>Alphaproteobacteria</taxon>
        <taxon>Rhodobacterales</taxon>
        <taxon>Paracoccaceae</taxon>
        <taxon>Thioclava</taxon>
    </lineage>
</organism>
<dbReference type="Gene3D" id="3.10.450.160">
    <property type="entry name" value="inner membrane protein cigr"/>
    <property type="match status" value="1"/>
</dbReference>
<dbReference type="STRING" id="1185766.SAMN05216224_10547"/>
<reference evidence="3 4" key="1">
    <citation type="submission" date="2014-03" db="EMBL/GenBank/DDBJ databases">
        <title>The draft genome sequence of Thioclava dalianensis DLFJ1-1.</title>
        <authorList>
            <person name="Lai Q."/>
            <person name="Shao Z."/>
        </authorList>
    </citation>
    <scope>NUCLEOTIDE SEQUENCE [LARGE SCALE GENOMIC DNA]</scope>
    <source>
        <strain evidence="3 4">DLFJ1-1</strain>
    </source>
</reference>
<accession>A0A074TGF7</accession>
<evidence type="ECO:0000256" key="2">
    <source>
        <dbReference type="SAM" id="SignalP"/>
    </source>
</evidence>
<comment type="caution">
    <text evidence="3">The sequence shown here is derived from an EMBL/GenBank/DDBJ whole genome shotgun (WGS) entry which is preliminary data.</text>
</comment>
<protein>
    <recommendedName>
        <fullName evidence="5">Excinuclease ABC subunit A</fullName>
    </recommendedName>
</protein>
<dbReference type="RefSeq" id="WP_051693684.1">
    <property type="nucleotide sequence ID" value="NZ_FOVB01000005.1"/>
</dbReference>
<evidence type="ECO:0000313" key="4">
    <source>
        <dbReference type="Proteomes" id="UP000027725"/>
    </source>
</evidence>
<gene>
    <name evidence="3" type="ORF">DL1_14635</name>
</gene>
<dbReference type="EMBL" id="JHEH01000044">
    <property type="protein sequence ID" value="KEP68143.1"/>
    <property type="molecule type" value="Genomic_DNA"/>
</dbReference>
<dbReference type="AlphaFoldDB" id="A0A074TGF7"/>
<name>A0A074TGF7_9RHOB</name>
<evidence type="ECO:0000313" key="3">
    <source>
        <dbReference type="EMBL" id="KEP68143.1"/>
    </source>
</evidence>
<proteinExistence type="predicted"/>
<evidence type="ECO:0000256" key="1">
    <source>
        <dbReference type="SAM" id="MobiDB-lite"/>
    </source>
</evidence>
<keyword evidence="4" id="KW-1185">Reference proteome</keyword>